<keyword evidence="5 9" id="KW-0560">Oxidoreductase</keyword>
<evidence type="ECO:0000256" key="1">
    <source>
        <dbReference type="ARBA" id="ARBA00001971"/>
    </source>
</evidence>
<keyword evidence="3 8" id="KW-0349">Heme</keyword>
<dbReference type="GO" id="GO:0005506">
    <property type="term" value="F:iron ion binding"/>
    <property type="evidence" value="ECO:0007669"/>
    <property type="project" value="InterPro"/>
</dbReference>
<dbReference type="GO" id="GO:0016705">
    <property type="term" value="F:oxidoreductase activity, acting on paired donors, with incorporation or reduction of molecular oxygen"/>
    <property type="evidence" value="ECO:0007669"/>
    <property type="project" value="InterPro"/>
</dbReference>
<dbReference type="Gene3D" id="1.10.630.10">
    <property type="entry name" value="Cytochrome P450"/>
    <property type="match status" value="1"/>
</dbReference>
<dbReference type="PROSITE" id="PS00086">
    <property type="entry name" value="CYTOCHROME_P450"/>
    <property type="match status" value="1"/>
</dbReference>
<gene>
    <name evidence="10" type="ORF">TorRG33x02_305590</name>
</gene>
<dbReference type="STRING" id="63057.A0A2P5BX99"/>
<dbReference type="AlphaFoldDB" id="A0A2P5BX99"/>
<dbReference type="InterPro" id="IPR017972">
    <property type="entry name" value="Cyt_P450_CS"/>
</dbReference>
<dbReference type="PANTHER" id="PTHR47953">
    <property type="entry name" value="OS08G0105600 PROTEIN"/>
    <property type="match status" value="1"/>
</dbReference>
<dbReference type="GO" id="GO:0020037">
    <property type="term" value="F:heme binding"/>
    <property type="evidence" value="ECO:0007669"/>
    <property type="project" value="InterPro"/>
</dbReference>
<comment type="cofactor">
    <cofactor evidence="1 8">
        <name>heme</name>
        <dbReference type="ChEBI" id="CHEBI:30413"/>
    </cofactor>
</comment>
<sequence>MAFSVGRLRSTFEEFDAFSDRLMKEHIAKKTVPSDGPDDDHTKDDFIDVLLRLQQDRSLDFEFTDDQLKAMIQDMFVAGIETSSVTSEWLMVELVRNPRVMRKAQEEVRRIVGPKGKVEMKDLSEMVYFKYVAKETMRLHPPAPFLLPRVTTKSVKLGGYDIPAKVQVLINAWAVQRDPSFWDQPEEFIPERFENSSIDFNSQDFQLIPFGFGRRRCPGLAFGIASVEYLITNLLYCFDWKLPNNGGLPKDMDMTEVYGITVHKKNPLHVVPMLYSP</sequence>
<keyword evidence="6 8" id="KW-0408">Iron</keyword>
<dbReference type="FunFam" id="1.10.630.10:FF:000126">
    <property type="entry name" value="Predicted protein"/>
    <property type="match status" value="1"/>
</dbReference>
<keyword evidence="11" id="KW-1185">Reference proteome</keyword>
<keyword evidence="7 9" id="KW-0503">Monooxygenase</keyword>
<reference evidence="11" key="1">
    <citation type="submission" date="2016-06" db="EMBL/GenBank/DDBJ databases">
        <title>Parallel loss of symbiosis genes in relatives of nitrogen-fixing non-legume Parasponia.</title>
        <authorList>
            <person name="Van Velzen R."/>
            <person name="Holmer R."/>
            <person name="Bu F."/>
            <person name="Rutten L."/>
            <person name="Van Zeijl A."/>
            <person name="Liu W."/>
            <person name="Santuari L."/>
            <person name="Cao Q."/>
            <person name="Sharma T."/>
            <person name="Shen D."/>
            <person name="Roswanjaya Y."/>
            <person name="Wardhani T."/>
            <person name="Kalhor M.S."/>
            <person name="Jansen J."/>
            <person name="Van den Hoogen J."/>
            <person name="Gungor B."/>
            <person name="Hartog M."/>
            <person name="Hontelez J."/>
            <person name="Verver J."/>
            <person name="Yang W.-C."/>
            <person name="Schijlen E."/>
            <person name="Repin R."/>
            <person name="Schilthuizen M."/>
            <person name="Schranz E."/>
            <person name="Heidstra R."/>
            <person name="Miyata K."/>
            <person name="Fedorova E."/>
            <person name="Kohlen W."/>
            <person name="Bisseling T."/>
            <person name="Smit S."/>
            <person name="Geurts R."/>
        </authorList>
    </citation>
    <scope>NUCLEOTIDE SEQUENCE [LARGE SCALE GENOMIC DNA]</scope>
    <source>
        <strain evidence="11">cv. RG33-2</strain>
    </source>
</reference>
<dbReference type="InterPro" id="IPR002401">
    <property type="entry name" value="Cyt_P450_E_grp-I"/>
</dbReference>
<dbReference type="PRINTS" id="PR00463">
    <property type="entry name" value="EP450I"/>
</dbReference>
<dbReference type="InterPro" id="IPR052306">
    <property type="entry name" value="CYP450_71D"/>
</dbReference>
<evidence type="ECO:0000256" key="7">
    <source>
        <dbReference type="ARBA" id="ARBA00023033"/>
    </source>
</evidence>
<dbReference type="EMBL" id="JXTC01000445">
    <property type="protein sequence ID" value="PON53414.1"/>
    <property type="molecule type" value="Genomic_DNA"/>
</dbReference>
<evidence type="ECO:0000313" key="11">
    <source>
        <dbReference type="Proteomes" id="UP000237000"/>
    </source>
</evidence>
<keyword evidence="4 8" id="KW-0479">Metal-binding</keyword>
<feature type="binding site" description="axial binding residue" evidence="8">
    <location>
        <position position="217"/>
    </location>
    <ligand>
        <name>heme</name>
        <dbReference type="ChEBI" id="CHEBI:30413"/>
    </ligand>
    <ligandPart>
        <name>Fe</name>
        <dbReference type="ChEBI" id="CHEBI:18248"/>
    </ligandPart>
</feature>
<dbReference type="InterPro" id="IPR001128">
    <property type="entry name" value="Cyt_P450"/>
</dbReference>
<dbReference type="PRINTS" id="PR00385">
    <property type="entry name" value="P450"/>
</dbReference>
<evidence type="ECO:0000313" key="10">
    <source>
        <dbReference type="EMBL" id="PON53414.1"/>
    </source>
</evidence>
<comment type="caution">
    <text evidence="10">The sequence shown here is derived from an EMBL/GenBank/DDBJ whole genome shotgun (WGS) entry which is preliminary data.</text>
</comment>
<evidence type="ECO:0000256" key="5">
    <source>
        <dbReference type="ARBA" id="ARBA00023002"/>
    </source>
</evidence>
<dbReference type="SUPFAM" id="SSF48264">
    <property type="entry name" value="Cytochrome P450"/>
    <property type="match status" value="1"/>
</dbReference>
<organism evidence="10 11">
    <name type="scientific">Trema orientale</name>
    <name type="common">Charcoal tree</name>
    <name type="synonym">Celtis orientalis</name>
    <dbReference type="NCBI Taxonomy" id="63057"/>
    <lineage>
        <taxon>Eukaryota</taxon>
        <taxon>Viridiplantae</taxon>
        <taxon>Streptophyta</taxon>
        <taxon>Embryophyta</taxon>
        <taxon>Tracheophyta</taxon>
        <taxon>Spermatophyta</taxon>
        <taxon>Magnoliopsida</taxon>
        <taxon>eudicotyledons</taxon>
        <taxon>Gunneridae</taxon>
        <taxon>Pentapetalae</taxon>
        <taxon>rosids</taxon>
        <taxon>fabids</taxon>
        <taxon>Rosales</taxon>
        <taxon>Cannabaceae</taxon>
        <taxon>Trema</taxon>
    </lineage>
</organism>
<name>A0A2P5BX99_TREOI</name>
<dbReference type="Proteomes" id="UP000237000">
    <property type="component" value="Unassembled WGS sequence"/>
</dbReference>
<accession>A0A2P5BX99</accession>
<evidence type="ECO:0000256" key="8">
    <source>
        <dbReference type="PIRSR" id="PIRSR602401-1"/>
    </source>
</evidence>
<proteinExistence type="inferred from homology"/>
<dbReference type="OrthoDB" id="6764281at2759"/>
<evidence type="ECO:0000256" key="6">
    <source>
        <dbReference type="ARBA" id="ARBA00023004"/>
    </source>
</evidence>
<dbReference type="Pfam" id="PF00067">
    <property type="entry name" value="p450"/>
    <property type="match status" value="1"/>
</dbReference>
<dbReference type="InterPro" id="IPR036396">
    <property type="entry name" value="Cyt_P450_sf"/>
</dbReference>
<evidence type="ECO:0000256" key="4">
    <source>
        <dbReference type="ARBA" id="ARBA00022723"/>
    </source>
</evidence>
<comment type="similarity">
    <text evidence="2 9">Belongs to the cytochrome P450 family.</text>
</comment>
<dbReference type="GO" id="GO:0004497">
    <property type="term" value="F:monooxygenase activity"/>
    <property type="evidence" value="ECO:0007669"/>
    <property type="project" value="UniProtKB-KW"/>
</dbReference>
<evidence type="ECO:0000256" key="2">
    <source>
        <dbReference type="ARBA" id="ARBA00010617"/>
    </source>
</evidence>
<dbReference type="PANTHER" id="PTHR47953:SF1">
    <property type="entry name" value="CYTOCHROME P450 71A9"/>
    <property type="match status" value="1"/>
</dbReference>
<dbReference type="InParanoid" id="A0A2P5BX99"/>
<evidence type="ECO:0000256" key="3">
    <source>
        <dbReference type="ARBA" id="ARBA00022617"/>
    </source>
</evidence>
<evidence type="ECO:0000256" key="9">
    <source>
        <dbReference type="RuleBase" id="RU000461"/>
    </source>
</evidence>
<protein>
    <submittedName>
        <fullName evidence="10">Cytochrome P450, E-class, group I</fullName>
    </submittedName>
</protein>